<reference evidence="1" key="1">
    <citation type="submission" date="2016-01" db="EMBL/GenBank/DDBJ databases">
        <title>Reference transcriptome for the parasite Schistocephalus solidus: insights into the molecular evolution of parasitism.</title>
        <authorList>
            <person name="Hebert F.O."/>
            <person name="Grambauer S."/>
            <person name="Barber I."/>
            <person name="Landry C.R."/>
            <person name="Aubin-Horth N."/>
        </authorList>
    </citation>
    <scope>NUCLEOTIDE SEQUENCE</scope>
</reference>
<dbReference type="EMBL" id="GEEE01016517">
    <property type="protein sequence ID" value="JAP46708.1"/>
    <property type="molecule type" value="Transcribed_RNA"/>
</dbReference>
<dbReference type="AlphaFoldDB" id="A0A0X3P4G8"/>
<feature type="non-terminal residue" evidence="1">
    <location>
        <position position="200"/>
    </location>
</feature>
<gene>
    <name evidence="1" type="ORF">TR136890</name>
</gene>
<organism evidence="1">
    <name type="scientific">Schistocephalus solidus</name>
    <name type="common">Tapeworm</name>
    <dbReference type="NCBI Taxonomy" id="70667"/>
    <lineage>
        <taxon>Eukaryota</taxon>
        <taxon>Metazoa</taxon>
        <taxon>Spiralia</taxon>
        <taxon>Lophotrochozoa</taxon>
        <taxon>Platyhelminthes</taxon>
        <taxon>Cestoda</taxon>
        <taxon>Eucestoda</taxon>
        <taxon>Diphyllobothriidea</taxon>
        <taxon>Diphyllobothriidae</taxon>
        <taxon>Schistocephalus</taxon>
    </lineage>
</organism>
<accession>A0A0X3P4G8</accession>
<protein>
    <submittedName>
        <fullName evidence="1">Uncharacterized protein</fullName>
    </submittedName>
</protein>
<name>A0A0X3P4G8_SCHSO</name>
<proteinExistence type="predicted"/>
<sequence length="200" mass="22997">MKPQSVLRRKHPLRVKLPLEQPTLSMKKLDLDALENFNTFMSKYGSLFTILGTIFEGKLSSLTSQQCVKLEPFTNMVSNESIDRHKRSFNFLLKNVPKSKIPLDVAFHFLYSCGFNFKVAEAKRLSSRSKNPPILVKLFSAIEVDLIFSRHEHSAQYLKKNRLFICRDKTPMERRVSPSLANKKPWSTPSIPKVISEVCP</sequence>
<evidence type="ECO:0000313" key="1">
    <source>
        <dbReference type="EMBL" id="JAP46708.1"/>
    </source>
</evidence>